<proteinExistence type="inferred from homology"/>
<comment type="subcellular location">
    <subcellularLocation>
        <location evidence="1">Peroxisome</location>
    </subcellularLocation>
</comment>
<dbReference type="EMBL" id="VTPC01089003">
    <property type="protein sequence ID" value="KAF2885985.1"/>
    <property type="molecule type" value="Genomic_DNA"/>
</dbReference>
<dbReference type="Pfam" id="PF00501">
    <property type="entry name" value="AMP-binding"/>
    <property type="match status" value="1"/>
</dbReference>
<dbReference type="InterPro" id="IPR045851">
    <property type="entry name" value="AMP-bd_C_sf"/>
</dbReference>
<feature type="domain" description="AMP-dependent synthetase/ligase" evidence="5">
    <location>
        <begin position="29"/>
        <end position="397"/>
    </location>
</feature>
<dbReference type="PROSITE" id="PS00455">
    <property type="entry name" value="AMP_BINDING"/>
    <property type="match status" value="1"/>
</dbReference>
<dbReference type="OrthoDB" id="10253869at2759"/>
<dbReference type="Gene3D" id="3.40.50.12780">
    <property type="entry name" value="N-terminal domain of ligase-like"/>
    <property type="match status" value="1"/>
</dbReference>
<gene>
    <name evidence="7" type="ORF">ILUMI_20187</name>
</gene>
<evidence type="ECO:0000256" key="1">
    <source>
        <dbReference type="ARBA" id="ARBA00004275"/>
    </source>
</evidence>
<evidence type="ECO:0000313" key="7">
    <source>
        <dbReference type="EMBL" id="KAF2885985.1"/>
    </source>
</evidence>
<keyword evidence="4" id="KW-0576">Peroxisome</keyword>
<dbReference type="InterPro" id="IPR025110">
    <property type="entry name" value="AMP-bd_C"/>
</dbReference>
<dbReference type="PANTHER" id="PTHR24096:SF149">
    <property type="entry name" value="AMP-BINDING DOMAIN-CONTAINING PROTEIN-RELATED"/>
    <property type="match status" value="1"/>
</dbReference>
<dbReference type="Pfam" id="PF13193">
    <property type="entry name" value="AMP-binding_C"/>
    <property type="match status" value="1"/>
</dbReference>
<evidence type="ECO:0000256" key="4">
    <source>
        <dbReference type="ARBA" id="ARBA00023140"/>
    </source>
</evidence>
<dbReference type="SUPFAM" id="SSF56801">
    <property type="entry name" value="Acetyl-CoA synthetase-like"/>
    <property type="match status" value="1"/>
</dbReference>
<dbReference type="InterPro" id="IPR042099">
    <property type="entry name" value="ANL_N_sf"/>
</dbReference>
<sequence>MNEENNKNIISVPSILVPKLKGVGSTFFNQMLEHKTKIAHTDIDTGRTETYECILQKTIRTSLAMRSKGIKPNDVITICSHTSMDCFIPFYASFFIGAISASIDPKLPQSDIVHLLKLVSPKMIFVIPESIEVIEETLQELNMNAQIVVIGKTNKYLSFSEFLLPHPEENKFIPYEVTNLKDTSVIVFSSGSTGLPKGVCLTHYGLLGLLYQLRYADLLFETSILTYANLYWISAVAFTPGCMKYGANRLIASGCDLHETWAIIKKYKVGGLFLNTFQMIEMCKNGRPEEADISSLRIVVYGGAPTTKEQNIYFQSCFPEAVMQYGYGQTEATGTIITFDPMDPRDLKLMKEKPASVGRPIPGYLYKIVDPDTEKSLGPNQEGEIRIKSDFLMNGYYKMDSFDVWDSDGFFKTGDIAYYDEDYFFFIVDRIKELLKYQMWHISPVKLETILHAHPAVHACIVIGVPHEIDGDHPMGVVILKDSAAGTVKEEELQKYVDDQVGYHQKLRAGIRFIKKFPLTASGKISRVQTKRDILEGKL</sequence>
<evidence type="ECO:0000313" key="8">
    <source>
        <dbReference type="Proteomes" id="UP000801492"/>
    </source>
</evidence>
<dbReference type="InterPro" id="IPR020845">
    <property type="entry name" value="AMP-binding_CS"/>
</dbReference>
<reference evidence="7" key="1">
    <citation type="submission" date="2019-08" db="EMBL/GenBank/DDBJ databases">
        <title>The genome of the North American firefly Photinus pyralis.</title>
        <authorList>
            <consortium name="Photinus pyralis genome working group"/>
            <person name="Fallon T.R."/>
            <person name="Sander Lower S.E."/>
            <person name="Weng J.-K."/>
        </authorList>
    </citation>
    <scope>NUCLEOTIDE SEQUENCE</scope>
    <source>
        <strain evidence="7">TRF0915ILg1</strain>
        <tissue evidence="7">Whole body</tissue>
    </source>
</reference>
<dbReference type="PANTHER" id="PTHR24096">
    <property type="entry name" value="LONG-CHAIN-FATTY-ACID--COA LIGASE"/>
    <property type="match status" value="1"/>
</dbReference>
<comment type="similarity">
    <text evidence="2">Belongs to the ATP-dependent AMP-binding enzyme family.</text>
</comment>
<feature type="domain" description="AMP-binding enzyme C-terminal" evidence="6">
    <location>
        <begin position="446"/>
        <end position="524"/>
    </location>
</feature>
<comment type="caution">
    <text evidence="7">The sequence shown here is derived from an EMBL/GenBank/DDBJ whole genome shotgun (WGS) entry which is preliminary data.</text>
</comment>
<evidence type="ECO:0000259" key="6">
    <source>
        <dbReference type="Pfam" id="PF13193"/>
    </source>
</evidence>
<evidence type="ECO:0000259" key="5">
    <source>
        <dbReference type="Pfam" id="PF00501"/>
    </source>
</evidence>
<accession>A0A8K0CLE8</accession>
<organism evidence="7 8">
    <name type="scientific">Ignelater luminosus</name>
    <name type="common">Cucubano</name>
    <name type="synonym">Pyrophorus luminosus</name>
    <dbReference type="NCBI Taxonomy" id="2038154"/>
    <lineage>
        <taxon>Eukaryota</taxon>
        <taxon>Metazoa</taxon>
        <taxon>Ecdysozoa</taxon>
        <taxon>Arthropoda</taxon>
        <taxon>Hexapoda</taxon>
        <taxon>Insecta</taxon>
        <taxon>Pterygota</taxon>
        <taxon>Neoptera</taxon>
        <taxon>Endopterygota</taxon>
        <taxon>Coleoptera</taxon>
        <taxon>Polyphaga</taxon>
        <taxon>Elateriformia</taxon>
        <taxon>Elateroidea</taxon>
        <taxon>Elateridae</taxon>
        <taxon>Agrypninae</taxon>
        <taxon>Pyrophorini</taxon>
        <taxon>Ignelater</taxon>
    </lineage>
</organism>
<evidence type="ECO:0008006" key="9">
    <source>
        <dbReference type="Google" id="ProtNLM"/>
    </source>
</evidence>
<dbReference type="InterPro" id="IPR000873">
    <property type="entry name" value="AMP-dep_synth/lig_dom"/>
</dbReference>
<evidence type="ECO:0000256" key="2">
    <source>
        <dbReference type="ARBA" id="ARBA00006432"/>
    </source>
</evidence>
<name>A0A8K0CLE8_IGNLU</name>
<protein>
    <recommendedName>
        <fullName evidence="9">Luciferin 4-monooxygenase</fullName>
    </recommendedName>
</protein>
<keyword evidence="3" id="KW-0436">Ligase</keyword>
<keyword evidence="8" id="KW-1185">Reference proteome</keyword>
<evidence type="ECO:0000256" key="3">
    <source>
        <dbReference type="ARBA" id="ARBA00022598"/>
    </source>
</evidence>
<dbReference type="GO" id="GO:0016405">
    <property type="term" value="F:CoA-ligase activity"/>
    <property type="evidence" value="ECO:0007669"/>
    <property type="project" value="TreeGrafter"/>
</dbReference>
<dbReference type="AlphaFoldDB" id="A0A8K0CLE8"/>
<dbReference type="Gene3D" id="3.30.300.30">
    <property type="match status" value="1"/>
</dbReference>
<dbReference type="Proteomes" id="UP000801492">
    <property type="component" value="Unassembled WGS sequence"/>
</dbReference>
<dbReference type="GO" id="GO:0005777">
    <property type="term" value="C:peroxisome"/>
    <property type="evidence" value="ECO:0007669"/>
    <property type="project" value="UniProtKB-SubCell"/>
</dbReference>